<dbReference type="Proteomes" id="UP000396788">
    <property type="component" value="Unassembled WGS sequence"/>
</dbReference>
<feature type="region of interest" description="Disordered" evidence="1">
    <location>
        <begin position="57"/>
        <end position="77"/>
    </location>
</feature>
<dbReference type="RefSeq" id="WP_150609282.1">
    <property type="nucleotide sequence ID" value="NZ_CABPRY010000006.1"/>
</dbReference>
<dbReference type="EMBL" id="CABPRY010000006">
    <property type="protein sequence ID" value="VVE16268.1"/>
    <property type="molecule type" value="Genomic_DNA"/>
</dbReference>
<organism evidence="2 3">
    <name type="scientific">Pandoraea cepalis</name>
    <dbReference type="NCBI Taxonomy" id="2508294"/>
    <lineage>
        <taxon>Bacteria</taxon>
        <taxon>Pseudomonadati</taxon>
        <taxon>Pseudomonadota</taxon>
        <taxon>Betaproteobacteria</taxon>
        <taxon>Burkholderiales</taxon>
        <taxon>Burkholderiaceae</taxon>
        <taxon>Pandoraea</taxon>
    </lineage>
</organism>
<accession>A0A5E4VV39</accession>
<sequence length="295" mass="31784">MSADNIVAGSISKIVSAGLGGQDNVGDTALQPKSAAELEAEAALRDLDAAVEMSMADGNKSGRTKAPTPADDESPEATRARLMKKAASQREKGRKALTTPEAGIVMASQQVVVKDRVVGSALERYLGAIDYCSHNLQRYGEMVLGKKCQEVVEQLHTLVEEFYTDADKELGRVTMLVTEGKIQVEAEGMPWIKPEVLSPAVDMKALFRSRLGIKMLRGVMKYDQSLELMAGLEWNELIGHGETEKRQLLAKQALGKIYGFASHVNQSLRGRALAKGKPVGAKPLQAAHTEEAVAA</sequence>
<evidence type="ECO:0000256" key="1">
    <source>
        <dbReference type="SAM" id="MobiDB-lite"/>
    </source>
</evidence>
<evidence type="ECO:0000313" key="2">
    <source>
        <dbReference type="EMBL" id="VVE16268.1"/>
    </source>
</evidence>
<name>A0A5E4VV39_9BURK</name>
<proteinExistence type="predicted"/>
<dbReference type="AlphaFoldDB" id="A0A5E4VV39"/>
<reference evidence="2 3" key="1">
    <citation type="submission" date="2019-08" db="EMBL/GenBank/DDBJ databases">
        <authorList>
            <person name="Peeters C."/>
        </authorList>
    </citation>
    <scope>NUCLEOTIDE SEQUENCE [LARGE SCALE GENOMIC DNA]</scope>
    <source>
        <strain evidence="2 3">LMG 31107</strain>
    </source>
</reference>
<protein>
    <submittedName>
        <fullName evidence="2">Uncharacterized protein</fullName>
    </submittedName>
</protein>
<gene>
    <name evidence="2" type="ORF">PCE31107_02908</name>
</gene>
<evidence type="ECO:0000313" key="3">
    <source>
        <dbReference type="Proteomes" id="UP000396788"/>
    </source>
</evidence>